<proteinExistence type="predicted"/>
<keyword evidence="4 5" id="KW-0238">DNA-binding</keyword>
<dbReference type="InterPro" id="IPR006612">
    <property type="entry name" value="THAP_Znf"/>
</dbReference>
<reference evidence="7 8" key="1">
    <citation type="submission" date="2022-05" db="EMBL/GenBank/DDBJ databases">
        <authorList>
            <consortium name="Genoscope - CEA"/>
            <person name="William W."/>
        </authorList>
    </citation>
    <scope>NUCLEOTIDE SEQUENCE [LARGE SCALE GENOMIC DNA]</scope>
</reference>
<gene>
    <name evidence="7" type="ORF">PMEA_00001864</name>
</gene>
<evidence type="ECO:0000256" key="5">
    <source>
        <dbReference type="PROSITE-ProRule" id="PRU00309"/>
    </source>
</evidence>
<dbReference type="Proteomes" id="UP001159428">
    <property type="component" value="Unassembled WGS sequence"/>
</dbReference>
<dbReference type="GO" id="GO:0003677">
    <property type="term" value="F:DNA binding"/>
    <property type="evidence" value="ECO:0007669"/>
    <property type="project" value="UniProtKB-UniRule"/>
</dbReference>
<organism evidence="7 8">
    <name type="scientific">Pocillopora meandrina</name>
    <dbReference type="NCBI Taxonomy" id="46732"/>
    <lineage>
        <taxon>Eukaryota</taxon>
        <taxon>Metazoa</taxon>
        <taxon>Cnidaria</taxon>
        <taxon>Anthozoa</taxon>
        <taxon>Hexacorallia</taxon>
        <taxon>Scleractinia</taxon>
        <taxon>Astrocoeniina</taxon>
        <taxon>Pocilloporidae</taxon>
        <taxon>Pocillopora</taxon>
    </lineage>
</organism>
<keyword evidence="3" id="KW-0862">Zinc</keyword>
<evidence type="ECO:0000313" key="7">
    <source>
        <dbReference type="EMBL" id="CAH3107124.1"/>
    </source>
</evidence>
<sequence length="58" mass="6985">MVYCFAPTCSHSSEGQTCKIFAFPSTEKQKDEYRRWIRLLRRQDREPSKHSRVCSCHY</sequence>
<dbReference type="GO" id="GO:0008270">
    <property type="term" value="F:zinc ion binding"/>
    <property type="evidence" value="ECO:0007669"/>
    <property type="project" value="UniProtKB-KW"/>
</dbReference>
<keyword evidence="2 5" id="KW-0863">Zinc-finger</keyword>
<protein>
    <recommendedName>
        <fullName evidence="6">THAP-type domain-containing protein</fullName>
    </recommendedName>
</protein>
<evidence type="ECO:0000313" key="8">
    <source>
        <dbReference type="Proteomes" id="UP001159428"/>
    </source>
</evidence>
<accession>A0AAU9WAV8</accession>
<name>A0AAU9WAV8_9CNID</name>
<evidence type="ECO:0000256" key="2">
    <source>
        <dbReference type="ARBA" id="ARBA00022771"/>
    </source>
</evidence>
<dbReference type="PROSITE" id="PS50950">
    <property type="entry name" value="ZF_THAP"/>
    <property type="match status" value="1"/>
</dbReference>
<dbReference type="SUPFAM" id="SSF57716">
    <property type="entry name" value="Glucocorticoid receptor-like (DNA-binding domain)"/>
    <property type="match status" value="1"/>
</dbReference>
<keyword evidence="1" id="KW-0479">Metal-binding</keyword>
<evidence type="ECO:0000259" key="6">
    <source>
        <dbReference type="PROSITE" id="PS50950"/>
    </source>
</evidence>
<evidence type="ECO:0000256" key="1">
    <source>
        <dbReference type="ARBA" id="ARBA00022723"/>
    </source>
</evidence>
<comment type="caution">
    <text evidence="7">The sequence shown here is derived from an EMBL/GenBank/DDBJ whole genome shotgun (WGS) entry which is preliminary data.</text>
</comment>
<dbReference type="Pfam" id="PF05485">
    <property type="entry name" value="THAP"/>
    <property type="match status" value="1"/>
</dbReference>
<evidence type="ECO:0000256" key="3">
    <source>
        <dbReference type="ARBA" id="ARBA00022833"/>
    </source>
</evidence>
<keyword evidence="8" id="KW-1185">Reference proteome</keyword>
<dbReference type="EMBL" id="CALNXJ010000010">
    <property type="protein sequence ID" value="CAH3107124.1"/>
    <property type="molecule type" value="Genomic_DNA"/>
</dbReference>
<evidence type="ECO:0000256" key="4">
    <source>
        <dbReference type="ARBA" id="ARBA00023125"/>
    </source>
</evidence>
<feature type="domain" description="THAP-type" evidence="6">
    <location>
        <begin position="1"/>
        <end position="58"/>
    </location>
</feature>
<dbReference type="AlphaFoldDB" id="A0AAU9WAV8"/>